<dbReference type="InterPro" id="IPR027417">
    <property type="entry name" value="P-loop_NTPase"/>
</dbReference>
<dbReference type="InterPro" id="IPR056599">
    <property type="entry name" value="AAA_lid_fung"/>
</dbReference>
<dbReference type="EMBL" id="JNVN01002342">
    <property type="protein sequence ID" value="KHJ32098.1"/>
    <property type="molecule type" value="Genomic_DNA"/>
</dbReference>
<name>A0A0B1P1I6_UNCNE</name>
<organism evidence="3 4">
    <name type="scientific">Uncinula necator</name>
    <name type="common">Grape powdery mildew</name>
    <dbReference type="NCBI Taxonomy" id="52586"/>
    <lineage>
        <taxon>Eukaryota</taxon>
        <taxon>Fungi</taxon>
        <taxon>Dikarya</taxon>
        <taxon>Ascomycota</taxon>
        <taxon>Pezizomycotina</taxon>
        <taxon>Leotiomycetes</taxon>
        <taxon>Erysiphales</taxon>
        <taxon>Erysiphaceae</taxon>
        <taxon>Erysiphe</taxon>
    </lineage>
</organism>
<gene>
    <name evidence="3" type="ORF">EV44_g5983</name>
</gene>
<proteinExistence type="predicted"/>
<dbReference type="Gene3D" id="3.40.50.300">
    <property type="entry name" value="P-loop containing nucleotide triphosphate hydrolases"/>
    <property type="match status" value="1"/>
</dbReference>
<dbReference type="Pfam" id="PF23232">
    <property type="entry name" value="AAA_lid_13"/>
    <property type="match status" value="1"/>
</dbReference>
<dbReference type="AlphaFoldDB" id="A0A0B1P1I6"/>
<dbReference type="Pfam" id="PF22942">
    <property type="entry name" value="DUF7025"/>
    <property type="match status" value="1"/>
</dbReference>
<feature type="region of interest" description="Disordered" evidence="1">
    <location>
        <begin position="1"/>
        <end position="134"/>
    </location>
</feature>
<dbReference type="InterPro" id="IPR054289">
    <property type="entry name" value="DUF7025"/>
</dbReference>
<keyword evidence="4" id="KW-1185">Reference proteome</keyword>
<dbReference type="STRING" id="52586.A0A0B1P1I6"/>
<evidence type="ECO:0000313" key="4">
    <source>
        <dbReference type="Proteomes" id="UP000030854"/>
    </source>
</evidence>
<dbReference type="HOGENOM" id="CLU_004471_1_0_1"/>
<feature type="compositionally biased region" description="Low complexity" evidence="1">
    <location>
        <begin position="70"/>
        <end position="90"/>
    </location>
</feature>
<feature type="compositionally biased region" description="Polar residues" evidence="1">
    <location>
        <begin position="25"/>
        <end position="41"/>
    </location>
</feature>
<dbReference type="InterPro" id="IPR003593">
    <property type="entry name" value="AAA+_ATPase"/>
</dbReference>
<sequence>MDNSNTKTMDDRETTDRQEGAASTEEVTNLTTTINLKSKNGSKTESRNTKSCTGKKKEKVQVKKSRDIVSSSSESSDSSAESSSDSSDSSESSDDSEDEVKKKKDKSGCLSKRNKSNEKKRTKKKKPENEGIPSLEMKSSLIDLQKEFLRVQIQSQKLQLQRSQRFAQEPNNWSYQGTNFPSTDAAQLANLLCNSPVSKKATIEEEFKKKNFGSKVEFKRIDHWFDKETHRYKTTDSNENHDFYKYDQYLFNVRKEFDFDGRYQETRVDIKSKILKGILKKVMEDDRYTSFAEKEPTVRPNMLFLFLEDLRKYYKELKILKKRGKKTNKKAQKLMELKLKHLKVLIKYIDTDYARIKRTLYPMLESGVINYDLLWGLYKPGTIVCTPTYGSRDYLRAFKVDVAEKIVCMKLGQFYLIKGKYLEYDGKTWGKGTIEVSVPIFKDARRITSLECYPLQYHENSEKLRNDLISRGKKFVSLQGVHYKVHEGMAYLQKKKDVAKINVKSRVMVDPALHRRYFPNYPISSVMPNHSTRYLNQFGYESDINGKDCDDSDEDSCEEFDHRTCSENDCEQKPKAHPGREISKTKELEKIPNKTSDEIGKFGSDETSEIPIFTDEEYVIASPVVLGFSFNDKMWLEFTVSGIEEIVWNDKAFDSLVLKEDTKSILRALVESQKNSPTKNIDDVIRGKGKGLVAVLHGPPGTGKTLTAEGIAELLKYPLYTVSAGDLGHDATRLERQLQTILDMAYSWGAVLLLDEADVFLEKRNMADIHRNALVSIFLRLLEYFQGILFLTTNRVETFDEAFRSRIHVALRYQELSSKARQSVFKIFLDRAAALKDVSVAPFTDKDMNELSKQNLNGRQIKNTIRTALALAVQNNETLSMSHIQRVLNMSKEFERHLHGGPGFEDAMRGYF</sequence>
<accession>A0A0B1P1I6</accession>
<dbReference type="SUPFAM" id="SSF52540">
    <property type="entry name" value="P-loop containing nucleoside triphosphate hydrolases"/>
    <property type="match status" value="1"/>
</dbReference>
<evidence type="ECO:0000256" key="1">
    <source>
        <dbReference type="SAM" id="MobiDB-lite"/>
    </source>
</evidence>
<dbReference type="PANTHER" id="PTHR46411">
    <property type="entry name" value="FAMILY ATPASE, PUTATIVE-RELATED"/>
    <property type="match status" value="1"/>
</dbReference>
<dbReference type="InterPro" id="IPR003959">
    <property type="entry name" value="ATPase_AAA_core"/>
</dbReference>
<evidence type="ECO:0000313" key="3">
    <source>
        <dbReference type="EMBL" id="KHJ32098.1"/>
    </source>
</evidence>
<dbReference type="Proteomes" id="UP000030854">
    <property type="component" value="Unassembled WGS sequence"/>
</dbReference>
<dbReference type="OMA" id="FDWENKY"/>
<feature type="domain" description="AAA+ ATPase" evidence="2">
    <location>
        <begin position="690"/>
        <end position="815"/>
    </location>
</feature>
<feature type="compositionally biased region" description="Basic and acidic residues" evidence="1">
    <location>
        <begin position="8"/>
        <end position="19"/>
    </location>
</feature>
<dbReference type="OrthoDB" id="10042665at2759"/>
<reference evidence="3 4" key="1">
    <citation type="journal article" date="2014" name="BMC Genomics">
        <title>Adaptive genomic structural variation in the grape powdery mildew pathogen, Erysiphe necator.</title>
        <authorList>
            <person name="Jones L."/>
            <person name="Riaz S."/>
            <person name="Morales-Cruz A."/>
            <person name="Amrine K.C."/>
            <person name="McGuire B."/>
            <person name="Gubler W.D."/>
            <person name="Walker M.A."/>
            <person name="Cantu D."/>
        </authorList>
    </citation>
    <scope>NUCLEOTIDE SEQUENCE [LARGE SCALE GENOMIC DNA]</scope>
    <source>
        <strain evidence="4">c</strain>
    </source>
</reference>
<dbReference type="CDD" id="cd19481">
    <property type="entry name" value="RecA-like_protease"/>
    <property type="match status" value="1"/>
</dbReference>
<dbReference type="PANTHER" id="PTHR46411:SF1">
    <property type="entry name" value="FAMILY ATPASE, PUTATIVE (AFU_ORTHOLOGUE AFUA_7G05752)-RELATED"/>
    <property type="match status" value="1"/>
</dbReference>
<protein>
    <submittedName>
        <fullName evidence="3">Putative aaa family</fullName>
    </submittedName>
</protein>
<dbReference type="GO" id="GO:0005524">
    <property type="term" value="F:ATP binding"/>
    <property type="evidence" value="ECO:0007669"/>
    <property type="project" value="InterPro"/>
</dbReference>
<dbReference type="GO" id="GO:0016887">
    <property type="term" value="F:ATP hydrolysis activity"/>
    <property type="evidence" value="ECO:0007669"/>
    <property type="project" value="InterPro"/>
</dbReference>
<comment type="caution">
    <text evidence="3">The sequence shown here is derived from an EMBL/GenBank/DDBJ whole genome shotgun (WGS) entry which is preliminary data.</text>
</comment>
<feature type="compositionally biased region" description="Basic residues" evidence="1">
    <location>
        <begin position="112"/>
        <end position="126"/>
    </location>
</feature>
<evidence type="ECO:0000259" key="2">
    <source>
        <dbReference type="SMART" id="SM00382"/>
    </source>
</evidence>
<dbReference type="SMART" id="SM00382">
    <property type="entry name" value="AAA"/>
    <property type="match status" value="1"/>
</dbReference>
<dbReference type="Pfam" id="PF00004">
    <property type="entry name" value="AAA"/>
    <property type="match status" value="1"/>
</dbReference>